<organism evidence="2 3">
    <name type="scientific">Dendryphion nanum</name>
    <dbReference type="NCBI Taxonomy" id="256645"/>
    <lineage>
        <taxon>Eukaryota</taxon>
        <taxon>Fungi</taxon>
        <taxon>Dikarya</taxon>
        <taxon>Ascomycota</taxon>
        <taxon>Pezizomycotina</taxon>
        <taxon>Dothideomycetes</taxon>
        <taxon>Pleosporomycetidae</taxon>
        <taxon>Pleosporales</taxon>
        <taxon>Torulaceae</taxon>
        <taxon>Dendryphion</taxon>
    </lineage>
</organism>
<sequence length="203" mass="21997">MKYTFTALALAAVALATPIPESDFAPPSFKIADVISGGSGCPQGSIDVDFTDSSVLPIYFGKDFIASVGNGVGADQSRKNCQLNLKIQYSKGWQYTVIRAEYQGWGRLDPGVKGRVNAQYYFSGETNSVSTPIYIDGPFNGRWKKDDSVFTSFGYSSCDGEALLNVNSDVALTPLGKAVSGTLAQTKENVKLGQSIWFQWRKC</sequence>
<proteinExistence type="predicted"/>
<evidence type="ECO:0008006" key="4">
    <source>
        <dbReference type="Google" id="ProtNLM"/>
    </source>
</evidence>
<dbReference type="Proteomes" id="UP000700596">
    <property type="component" value="Unassembled WGS sequence"/>
</dbReference>
<dbReference type="Pfam" id="PF14273">
    <property type="entry name" value="DUF4360"/>
    <property type="match status" value="1"/>
</dbReference>
<accession>A0A9P9EK56</accession>
<dbReference type="OrthoDB" id="152248at2759"/>
<keyword evidence="1" id="KW-0732">Signal</keyword>
<dbReference type="AlphaFoldDB" id="A0A9P9EK56"/>
<dbReference type="PANTHER" id="PTHR38847">
    <property type="match status" value="1"/>
</dbReference>
<dbReference type="PANTHER" id="PTHR38847:SF1">
    <property type="entry name" value="PSEUDOURIDINE SYNTHASE RSUA_RLUA-LIKE DOMAIN-CONTAINING PROTEIN"/>
    <property type="match status" value="1"/>
</dbReference>
<keyword evidence="3" id="KW-1185">Reference proteome</keyword>
<comment type="caution">
    <text evidence="2">The sequence shown here is derived from an EMBL/GenBank/DDBJ whole genome shotgun (WGS) entry which is preliminary data.</text>
</comment>
<reference evidence="2" key="1">
    <citation type="journal article" date="2021" name="Nat. Commun.">
        <title>Genetic determinants of endophytism in the Arabidopsis root mycobiome.</title>
        <authorList>
            <person name="Mesny F."/>
            <person name="Miyauchi S."/>
            <person name="Thiergart T."/>
            <person name="Pickel B."/>
            <person name="Atanasova L."/>
            <person name="Karlsson M."/>
            <person name="Huettel B."/>
            <person name="Barry K.W."/>
            <person name="Haridas S."/>
            <person name="Chen C."/>
            <person name="Bauer D."/>
            <person name="Andreopoulos W."/>
            <person name="Pangilinan J."/>
            <person name="LaButti K."/>
            <person name="Riley R."/>
            <person name="Lipzen A."/>
            <person name="Clum A."/>
            <person name="Drula E."/>
            <person name="Henrissat B."/>
            <person name="Kohler A."/>
            <person name="Grigoriev I.V."/>
            <person name="Martin F.M."/>
            <person name="Hacquard S."/>
        </authorList>
    </citation>
    <scope>NUCLEOTIDE SEQUENCE</scope>
    <source>
        <strain evidence="2">MPI-CAGE-CH-0243</strain>
    </source>
</reference>
<evidence type="ECO:0000313" key="2">
    <source>
        <dbReference type="EMBL" id="KAH7138597.1"/>
    </source>
</evidence>
<evidence type="ECO:0000313" key="3">
    <source>
        <dbReference type="Proteomes" id="UP000700596"/>
    </source>
</evidence>
<feature type="signal peptide" evidence="1">
    <location>
        <begin position="1"/>
        <end position="16"/>
    </location>
</feature>
<protein>
    <recommendedName>
        <fullName evidence="4">Secreted protein</fullName>
    </recommendedName>
</protein>
<dbReference type="EMBL" id="JAGMWT010000001">
    <property type="protein sequence ID" value="KAH7138597.1"/>
    <property type="molecule type" value="Genomic_DNA"/>
</dbReference>
<dbReference type="InterPro" id="IPR025649">
    <property type="entry name" value="DUF4360"/>
</dbReference>
<evidence type="ECO:0000256" key="1">
    <source>
        <dbReference type="SAM" id="SignalP"/>
    </source>
</evidence>
<name>A0A9P9EK56_9PLEO</name>
<gene>
    <name evidence="2" type="ORF">B0J11DRAFT_20568</name>
</gene>
<feature type="chain" id="PRO_5040206282" description="Secreted protein" evidence="1">
    <location>
        <begin position="17"/>
        <end position="203"/>
    </location>
</feature>